<proteinExistence type="predicted"/>
<dbReference type="Proteomes" id="UP000554482">
    <property type="component" value="Unassembled WGS sequence"/>
</dbReference>
<comment type="caution">
    <text evidence="1">The sequence shown here is derived from an EMBL/GenBank/DDBJ whole genome shotgun (WGS) entry which is preliminary data.</text>
</comment>
<evidence type="ECO:0000313" key="1">
    <source>
        <dbReference type="EMBL" id="KAF5186252.1"/>
    </source>
</evidence>
<keyword evidence="2" id="KW-1185">Reference proteome</keyword>
<dbReference type="AlphaFoldDB" id="A0A7J6VPH0"/>
<sequence>MAESKTFCPWAFLDTSSAKFAKSTENQLVSVEDSNKFKTLETPQSVEGINYAKVVAQPKIGRDVDTRALPTP</sequence>
<organism evidence="1 2">
    <name type="scientific">Thalictrum thalictroides</name>
    <name type="common">Rue-anemone</name>
    <name type="synonym">Anemone thalictroides</name>
    <dbReference type="NCBI Taxonomy" id="46969"/>
    <lineage>
        <taxon>Eukaryota</taxon>
        <taxon>Viridiplantae</taxon>
        <taxon>Streptophyta</taxon>
        <taxon>Embryophyta</taxon>
        <taxon>Tracheophyta</taxon>
        <taxon>Spermatophyta</taxon>
        <taxon>Magnoliopsida</taxon>
        <taxon>Ranunculales</taxon>
        <taxon>Ranunculaceae</taxon>
        <taxon>Thalictroideae</taxon>
        <taxon>Thalictrum</taxon>
    </lineage>
</organism>
<accession>A0A7J6VPH0</accession>
<dbReference type="EMBL" id="JABWDY010029601">
    <property type="protein sequence ID" value="KAF5186252.1"/>
    <property type="molecule type" value="Genomic_DNA"/>
</dbReference>
<gene>
    <name evidence="1" type="ORF">FRX31_024163</name>
</gene>
<evidence type="ECO:0000313" key="2">
    <source>
        <dbReference type="Proteomes" id="UP000554482"/>
    </source>
</evidence>
<protein>
    <submittedName>
        <fullName evidence="1">Uncharacterized protein</fullName>
    </submittedName>
</protein>
<feature type="non-terminal residue" evidence="1">
    <location>
        <position position="72"/>
    </location>
</feature>
<reference evidence="1 2" key="1">
    <citation type="submission" date="2020-06" db="EMBL/GenBank/DDBJ databases">
        <title>Transcriptomic and genomic resources for Thalictrum thalictroides and T. hernandezii: Facilitating candidate gene discovery in an emerging model plant lineage.</title>
        <authorList>
            <person name="Arias T."/>
            <person name="Riano-Pachon D.M."/>
            <person name="Di Stilio V.S."/>
        </authorList>
    </citation>
    <scope>NUCLEOTIDE SEQUENCE [LARGE SCALE GENOMIC DNA]</scope>
    <source>
        <strain evidence="2">cv. WT478/WT964</strain>
        <tissue evidence="1">Leaves</tissue>
    </source>
</reference>
<name>A0A7J6VPH0_THATH</name>